<dbReference type="EMBL" id="JACCFO010000001">
    <property type="protein sequence ID" value="NYI96794.1"/>
    <property type="molecule type" value="Genomic_DNA"/>
</dbReference>
<dbReference type="AlphaFoldDB" id="A0A853BPS7"/>
<name>A0A853BPS7_9ACTN</name>
<proteinExistence type="predicted"/>
<protein>
    <submittedName>
        <fullName evidence="1">Uncharacterized protein</fullName>
    </submittedName>
</protein>
<sequence length="290" mass="32028">MGANELEIAAEVHALVDGLLPVALPNASFDRAASRVVLPFGPTTLRASTWDLLERCAAAPRERWPGLVDTWLRETADLAAMAVAEIELLGDVRRLLRVRVVPAMDGDRRRELVWHPVGPHFDALVMVAHPTYGAPLSWHRARLLQLGRLGRAVRYTLERELADVVVYDRPLRSGHDVRVVTKPGSPYVTLLLTELRRYVPPALPCGALVGAPRYDTLLVHPVTSRAAVEALPALAAEVAALHAAADDPCSPEVFWWRGGDPEALDLRRGRRDLKRALKGAGMWRPPRRRG</sequence>
<gene>
    <name evidence="1" type="ORF">HNR12_003071</name>
</gene>
<dbReference type="RefSeq" id="WP_179768106.1">
    <property type="nucleotide sequence ID" value="NZ_JACCFO010000001.1"/>
</dbReference>
<accession>A0A853BPS7</accession>
<dbReference type="Proteomes" id="UP000575985">
    <property type="component" value="Unassembled WGS sequence"/>
</dbReference>
<comment type="caution">
    <text evidence="1">The sequence shown here is derived from an EMBL/GenBank/DDBJ whole genome shotgun (WGS) entry which is preliminary data.</text>
</comment>
<organism evidence="1 2">
    <name type="scientific">Streptomonospora nanhaiensis</name>
    <dbReference type="NCBI Taxonomy" id="1323731"/>
    <lineage>
        <taxon>Bacteria</taxon>
        <taxon>Bacillati</taxon>
        <taxon>Actinomycetota</taxon>
        <taxon>Actinomycetes</taxon>
        <taxon>Streptosporangiales</taxon>
        <taxon>Nocardiopsidaceae</taxon>
        <taxon>Streptomonospora</taxon>
    </lineage>
</organism>
<evidence type="ECO:0000313" key="1">
    <source>
        <dbReference type="EMBL" id="NYI96794.1"/>
    </source>
</evidence>
<evidence type="ECO:0000313" key="2">
    <source>
        <dbReference type="Proteomes" id="UP000575985"/>
    </source>
</evidence>
<reference evidence="1 2" key="1">
    <citation type="submission" date="2020-07" db="EMBL/GenBank/DDBJ databases">
        <title>Sequencing the genomes of 1000 actinobacteria strains.</title>
        <authorList>
            <person name="Klenk H.-P."/>
        </authorList>
    </citation>
    <scope>NUCLEOTIDE SEQUENCE [LARGE SCALE GENOMIC DNA]</scope>
    <source>
        <strain evidence="1 2">DSM 45927</strain>
    </source>
</reference>
<keyword evidence="2" id="KW-1185">Reference proteome</keyword>